<organism evidence="1">
    <name type="scientific">uncultured marine virus</name>
    <dbReference type="NCBI Taxonomy" id="186617"/>
    <lineage>
        <taxon>Viruses</taxon>
        <taxon>environmental samples</taxon>
    </lineage>
</organism>
<reference evidence="1" key="1">
    <citation type="journal article" date="2015" name="Front. Microbiol.">
        <title>Combining genomic sequencing methods to explore viral diversity and reveal potential virus-host interactions.</title>
        <authorList>
            <person name="Chow C.E."/>
            <person name="Winget D.M."/>
            <person name="White R.A.III."/>
            <person name="Hallam S.J."/>
            <person name="Suttle C.A."/>
        </authorList>
    </citation>
    <scope>NUCLEOTIDE SEQUENCE</scope>
    <source>
        <strain evidence="1">Anoxic2_5</strain>
    </source>
</reference>
<name>A0A0F7L6C8_9VIRU</name>
<accession>A0A0F7L6C8</accession>
<proteinExistence type="predicted"/>
<dbReference type="EMBL" id="KR029589">
    <property type="protein sequence ID" value="AKH47057.1"/>
    <property type="molecule type" value="Genomic_DNA"/>
</dbReference>
<sequence length="57" mass="6156">MRRGTGSLSDCFRLRQLGYRELHDLHQGVLVVLGGDGAVGLELAEGVDSGSHVVHER</sequence>
<protein>
    <submittedName>
        <fullName evidence="1">Uncharacterized protein</fullName>
    </submittedName>
</protein>
<reference evidence="1" key="2">
    <citation type="submission" date="2015-03" db="EMBL/GenBank/DDBJ databases">
        <authorList>
            <person name="Chow C.-E.T."/>
            <person name="Winget D.M."/>
            <person name="White R.A.III."/>
            <person name="Hallam S.J."/>
            <person name="Suttle C.A."/>
        </authorList>
    </citation>
    <scope>NUCLEOTIDE SEQUENCE</scope>
    <source>
        <strain evidence="1">Anoxic2_5</strain>
    </source>
</reference>
<evidence type="ECO:0000313" key="1">
    <source>
        <dbReference type="EMBL" id="AKH47057.1"/>
    </source>
</evidence>